<keyword evidence="2" id="KW-0812">Transmembrane</keyword>
<keyword evidence="7" id="KW-1185">Reference proteome</keyword>
<accession>A0A6I5ZTY8</accession>
<sequence length="224" mass="23620">MRQLCNFTIKLISCQDKCVKKKLNGFWSPFTGPDPDGILDWVDKNLAIADVTGTGLAGDNGDYFVNILILEDNFHLDLGQQVNGISGAPVNFSFTLLLAATDNMGNGHAVDTKPAAGVMATRPATAPLAAPRAVGLPWSSHSTASQPRVDVVVAWAFVAVVTYGILKVVSLLTPLRVTAEDDEAGLDLSQHGESAYPDAGLAALDIVPAADSKGIVPQRELVIN</sequence>
<dbReference type="InterPro" id="IPR029020">
    <property type="entry name" value="Ammonium/urea_transptr"/>
</dbReference>
<evidence type="ECO:0000313" key="6">
    <source>
        <dbReference type="EMBL" id="QGP93543.1"/>
    </source>
</evidence>
<feature type="domain" description="Ammonium transporter AmtB-like" evidence="5">
    <location>
        <begin position="150"/>
        <end position="196"/>
    </location>
</feature>
<protein>
    <recommendedName>
        <fullName evidence="5">Ammonium transporter AmtB-like domain-containing protein</fullName>
    </recommendedName>
</protein>
<dbReference type="InterPro" id="IPR024041">
    <property type="entry name" value="NH4_transpt_AmtB-like_dom"/>
</dbReference>
<keyword evidence="3" id="KW-1133">Transmembrane helix</keyword>
<name>A0A6I5ZTY8_9FIRM</name>
<organism evidence="6 7">
    <name type="scientific">Neomoorella glycerini</name>
    <dbReference type="NCBI Taxonomy" id="55779"/>
    <lineage>
        <taxon>Bacteria</taxon>
        <taxon>Bacillati</taxon>
        <taxon>Bacillota</taxon>
        <taxon>Clostridia</taxon>
        <taxon>Neomoorellales</taxon>
        <taxon>Neomoorellaceae</taxon>
        <taxon>Neomoorella</taxon>
    </lineage>
</organism>
<dbReference type="AlphaFoldDB" id="A0A6I5ZTY8"/>
<evidence type="ECO:0000259" key="5">
    <source>
        <dbReference type="Pfam" id="PF00909"/>
    </source>
</evidence>
<gene>
    <name evidence="6" type="ORF">MGLY_29590</name>
</gene>
<dbReference type="Proteomes" id="UP000425916">
    <property type="component" value="Chromosome"/>
</dbReference>
<evidence type="ECO:0000256" key="4">
    <source>
        <dbReference type="ARBA" id="ARBA00023136"/>
    </source>
</evidence>
<dbReference type="Gene3D" id="1.10.3430.10">
    <property type="entry name" value="Ammonium transporter AmtB like domains"/>
    <property type="match status" value="1"/>
</dbReference>
<dbReference type="GO" id="GO:0008519">
    <property type="term" value="F:ammonium channel activity"/>
    <property type="evidence" value="ECO:0007669"/>
    <property type="project" value="InterPro"/>
</dbReference>
<reference evidence="6 7" key="1">
    <citation type="submission" date="2019-11" db="EMBL/GenBank/DDBJ databases">
        <title>Genome sequence of Moorella glycerini DSM11254.</title>
        <authorList>
            <person name="Poehlein A."/>
            <person name="Boeer T."/>
            <person name="Daniel R."/>
        </authorList>
    </citation>
    <scope>NUCLEOTIDE SEQUENCE [LARGE SCALE GENOMIC DNA]</scope>
    <source>
        <strain evidence="6 7">DSM 11254</strain>
    </source>
</reference>
<dbReference type="EMBL" id="CP046244">
    <property type="protein sequence ID" value="QGP93543.1"/>
    <property type="molecule type" value="Genomic_DNA"/>
</dbReference>
<evidence type="ECO:0000256" key="3">
    <source>
        <dbReference type="ARBA" id="ARBA00022989"/>
    </source>
</evidence>
<comment type="subcellular location">
    <subcellularLocation>
        <location evidence="1">Membrane</location>
        <topology evidence="1">Multi-pass membrane protein</topology>
    </subcellularLocation>
</comment>
<keyword evidence="4" id="KW-0472">Membrane</keyword>
<dbReference type="GO" id="GO:0016020">
    <property type="term" value="C:membrane"/>
    <property type="evidence" value="ECO:0007669"/>
    <property type="project" value="UniProtKB-SubCell"/>
</dbReference>
<proteinExistence type="predicted"/>
<evidence type="ECO:0000313" key="7">
    <source>
        <dbReference type="Proteomes" id="UP000425916"/>
    </source>
</evidence>
<dbReference type="Pfam" id="PF00909">
    <property type="entry name" value="Ammonium_transp"/>
    <property type="match status" value="1"/>
</dbReference>
<evidence type="ECO:0000256" key="1">
    <source>
        <dbReference type="ARBA" id="ARBA00004141"/>
    </source>
</evidence>
<evidence type="ECO:0000256" key="2">
    <source>
        <dbReference type="ARBA" id="ARBA00022692"/>
    </source>
</evidence>